<dbReference type="SMART" id="SM00450">
    <property type="entry name" value="RHOD"/>
    <property type="match status" value="1"/>
</dbReference>
<feature type="transmembrane region" description="Helical" evidence="1">
    <location>
        <begin position="150"/>
        <end position="170"/>
    </location>
</feature>
<feature type="transmembrane region" description="Helical" evidence="1">
    <location>
        <begin position="122"/>
        <end position="144"/>
    </location>
</feature>
<dbReference type="KEGG" id="ccur:IAR63_15300"/>
<evidence type="ECO:0000313" key="3">
    <source>
        <dbReference type="EMBL" id="QNP29185.1"/>
    </source>
</evidence>
<dbReference type="Gene3D" id="3.40.250.10">
    <property type="entry name" value="Rhodanese-like domain"/>
    <property type="match status" value="1"/>
</dbReference>
<dbReference type="InterPro" id="IPR021309">
    <property type="entry name" value="YgaP-like_TM"/>
</dbReference>
<protein>
    <submittedName>
        <fullName evidence="3">Rhodanese-like domain-containing protein</fullName>
    </submittedName>
</protein>
<accession>A0A7H0EZG9</accession>
<dbReference type="InterPro" id="IPR050229">
    <property type="entry name" value="GlpE_sulfurtransferase"/>
</dbReference>
<dbReference type="PANTHER" id="PTHR43031">
    <property type="entry name" value="FAD-DEPENDENT OXIDOREDUCTASE"/>
    <property type="match status" value="1"/>
</dbReference>
<dbReference type="RefSeq" id="WP_187705864.1">
    <property type="nucleotide sequence ID" value="NZ_CP060822.1"/>
</dbReference>
<organism evidence="3 4">
    <name type="scientific">Cylindrospermopsis curvispora GIHE-G1</name>
    <dbReference type="NCBI Taxonomy" id="2666332"/>
    <lineage>
        <taxon>Bacteria</taxon>
        <taxon>Bacillati</taxon>
        <taxon>Cyanobacteriota</taxon>
        <taxon>Cyanophyceae</taxon>
        <taxon>Nostocales</taxon>
        <taxon>Aphanizomenonaceae</taxon>
        <taxon>Cylindrospermopsis</taxon>
    </lineage>
</organism>
<proteinExistence type="predicted"/>
<dbReference type="Pfam" id="PF11127">
    <property type="entry name" value="YgaP-like_TM"/>
    <property type="match status" value="1"/>
</dbReference>
<dbReference type="Proteomes" id="UP000516013">
    <property type="component" value="Chromosome"/>
</dbReference>
<evidence type="ECO:0000259" key="2">
    <source>
        <dbReference type="PROSITE" id="PS50206"/>
    </source>
</evidence>
<evidence type="ECO:0000313" key="4">
    <source>
        <dbReference type="Proteomes" id="UP000516013"/>
    </source>
</evidence>
<dbReference type="Pfam" id="PF00581">
    <property type="entry name" value="Rhodanese"/>
    <property type="match status" value="1"/>
</dbReference>
<dbReference type="InterPro" id="IPR001763">
    <property type="entry name" value="Rhodanese-like_dom"/>
</dbReference>
<evidence type="ECO:0000256" key="1">
    <source>
        <dbReference type="SAM" id="Phobius"/>
    </source>
</evidence>
<dbReference type="CDD" id="cd00158">
    <property type="entry name" value="RHOD"/>
    <property type="match status" value="1"/>
</dbReference>
<keyword evidence="1" id="KW-1133">Transmembrane helix</keyword>
<dbReference type="PANTHER" id="PTHR43031:SF16">
    <property type="entry name" value="OXIDOREDUCTASE"/>
    <property type="match status" value="1"/>
</dbReference>
<feature type="domain" description="Rhodanese" evidence="2">
    <location>
        <begin position="22"/>
        <end position="110"/>
    </location>
</feature>
<gene>
    <name evidence="3" type="ORF">IAR63_15300</name>
</gene>
<keyword evidence="4" id="KW-1185">Reference proteome</keyword>
<dbReference type="EMBL" id="CP060822">
    <property type="protein sequence ID" value="QNP29185.1"/>
    <property type="molecule type" value="Genomic_DNA"/>
</dbReference>
<dbReference type="Gene3D" id="6.10.140.1340">
    <property type="match status" value="1"/>
</dbReference>
<dbReference type="SUPFAM" id="SSF52821">
    <property type="entry name" value="Rhodanese/Cell cycle control phosphatase"/>
    <property type="match status" value="1"/>
</dbReference>
<keyword evidence="1" id="KW-0812">Transmembrane</keyword>
<name>A0A7H0EZG9_9CYAN</name>
<dbReference type="InterPro" id="IPR036873">
    <property type="entry name" value="Rhodanese-like_dom_sf"/>
</dbReference>
<keyword evidence="1" id="KW-0472">Membrane</keyword>
<dbReference type="PROSITE" id="PS50206">
    <property type="entry name" value="RHODANESE_3"/>
    <property type="match status" value="1"/>
</dbReference>
<sequence length="179" mass="19724">MEISGKEELQALDASQVKELLESQRVHLIDVREQEEFMGEHIPGSQLLPLSKLEPEKISLLTGKKIVIYCHSGNRSQQAAHRLIEFGFRDFSQLEGGISAWKKSGYVTNRNKNAPISIMRQVQIVAGTLVVTGTVLGVLVSPWFLILSGFVGSGLVFAGLTNTCAMAMLLKKLPYNQRG</sequence>
<dbReference type="AlphaFoldDB" id="A0A7H0EZG9"/>
<reference evidence="3 4" key="1">
    <citation type="submission" date="2020-08" db="EMBL/GenBank/DDBJ databases">
        <title>Complete genome sequence of Raphidiopsis curvispora isolated from drinking water reservoir in South Korea.</title>
        <authorList>
            <person name="Jeong J."/>
        </authorList>
    </citation>
    <scope>NUCLEOTIDE SEQUENCE [LARGE SCALE GENOMIC DNA]</scope>
    <source>
        <strain evidence="3 4">GIHE-G1</strain>
    </source>
</reference>